<evidence type="ECO:0000313" key="3">
    <source>
        <dbReference type="EMBL" id="VEP17328.1"/>
    </source>
</evidence>
<dbReference type="PANTHER" id="PTHR33546">
    <property type="entry name" value="LARGE, MULTIFUNCTIONAL SECRETED PROTEIN-RELATED"/>
    <property type="match status" value="1"/>
</dbReference>
<keyword evidence="4" id="KW-1185">Reference proteome</keyword>
<feature type="chain" id="PRO_5022065736" evidence="1">
    <location>
        <begin position="25"/>
        <end position="434"/>
    </location>
</feature>
<dbReference type="EMBL" id="CAACVJ010000545">
    <property type="protein sequence ID" value="VEP17328.1"/>
    <property type="molecule type" value="Genomic_DNA"/>
</dbReference>
<dbReference type="InterPro" id="IPR011042">
    <property type="entry name" value="6-blade_b-propeller_TolB-like"/>
</dbReference>
<name>A0A563W0V7_9CYAN</name>
<evidence type="ECO:0000259" key="2">
    <source>
        <dbReference type="Pfam" id="PF22807"/>
    </source>
</evidence>
<proteinExistence type="predicted"/>
<dbReference type="Gene3D" id="2.120.10.30">
    <property type="entry name" value="TolB, C-terminal domain"/>
    <property type="match status" value="1"/>
</dbReference>
<dbReference type="PANTHER" id="PTHR33546:SF1">
    <property type="entry name" value="LARGE, MULTIFUNCTIONAL SECRETED PROTEIN"/>
    <property type="match status" value="1"/>
</dbReference>
<evidence type="ECO:0000313" key="4">
    <source>
        <dbReference type="Proteomes" id="UP000320055"/>
    </source>
</evidence>
<dbReference type="OrthoDB" id="9770043at2"/>
<gene>
    <name evidence="3" type="ORF">H1P_590020</name>
</gene>
<accession>A0A563W0V7</accession>
<dbReference type="RefSeq" id="WP_144867019.1">
    <property type="nucleotide sequence ID" value="NZ_LR213818.1"/>
</dbReference>
<feature type="domain" description="Pyrroloquinoline quinone-dependent pyranose dehydrogenase beta-propeller" evidence="2">
    <location>
        <begin position="321"/>
        <end position="430"/>
    </location>
</feature>
<dbReference type="Pfam" id="PF22807">
    <property type="entry name" value="TrAA12"/>
    <property type="match status" value="2"/>
</dbReference>
<dbReference type="SUPFAM" id="SSF50952">
    <property type="entry name" value="Soluble quinoprotein glucose dehydrogenase"/>
    <property type="match status" value="1"/>
</dbReference>
<dbReference type="InterPro" id="IPR011041">
    <property type="entry name" value="Quinoprot_gluc/sorb_DH_b-prop"/>
</dbReference>
<evidence type="ECO:0000256" key="1">
    <source>
        <dbReference type="SAM" id="SignalP"/>
    </source>
</evidence>
<feature type="signal peptide" evidence="1">
    <location>
        <begin position="1"/>
        <end position="24"/>
    </location>
</feature>
<protein>
    <submittedName>
        <fullName evidence="3">L-sorbosone dehydrogenase</fullName>
    </submittedName>
</protein>
<reference evidence="3 4" key="1">
    <citation type="submission" date="2019-01" db="EMBL/GenBank/DDBJ databases">
        <authorList>
            <person name="Brito A."/>
        </authorList>
    </citation>
    <scope>NUCLEOTIDE SEQUENCE [LARGE SCALE GENOMIC DNA]</scope>
    <source>
        <strain evidence="3">1</strain>
    </source>
</reference>
<dbReference type="AlphaFoldDB" id="A0A563W0V7"/>
<keyword evidence="1" id="KW-0732">Signal</keyword>
<sequence>MSKIFGTVRISYYGLLLFSTIACTAESAQQGSITTDNKPSFIQTEVLEVAPKSLEIKDLPQPYETESASRPPKTIAIPKNPTLQVPQGFKVNVFATNVNRPQWMALTPEGDVVVAESYYNRLLLLQDQDENGVAETSRVFATNANGINQPLGMAFTDDSFYVANTENVLRFDYQPGQKALTGEGTEITQLTPGGYNQNWTRNLVIAPEDQKLYVSVGSRSNVESEALPRASIQVMNLDGSARETYANGLRNPVGMDFHPVTQELYTTVNERELLGDNLVPDYFTRVEQGGFYGWPYAYLTPQLLDPRRTKGGVSERADLAAKTVTPDVLFQAHSAAFGLQFYDGQQFPERYRNGAFVAFRGSWNRSRGTGYKVVFVPFGEDNRPLGYYEDFLQGFLKNPTVPTTWGLPVGLLVLPDGSLLLAEDGNSVIYRISY</sequence>
<dbReference type="PROSITE" id="PS51257">
    <property type="entry name" value="PROKAR_LIPOPROTEIN"/>
    <property type="match status" value="1"/>
</dbReference>
<organism evidence="3 4">
    <name type="scientific">Hyella patelloides LEGE 07179</name>
    <dbReference type="NCBI Taxonomy" id="945734"/>
    <lineage>
        <taxon>Bacteria</taxon>
        <taxon>Bacillati</taxon>
        <taxon>Cyanobacteriota</taxon>
        <taxon>Cyanophyceae</taxon>
        <taxon>Pleurocapsales</taxon>
        <taxon>Hyellaceae</taxon>
        <taxon>Hyella</taxon>
    </lineage>
</organism>
<dbReference type="InterPro" id="IPR054539">
    <property type="entry name" value="Beta-prop_PDH"/>
</dbReference>
<feature type="domain" description="Pyrroloquinoline quinone-dependent pyranose dehydrogenase beta-propeller" evidence="2">
    <location>
        <begin position="84"/>
        <end position="271"/>
    </location>
</feature>
<dbReference type="Proteomes" id="UP000320055">
    <property type="component" value="Unassembled WGS sequence"/>
</dbReference>